<name>A0A8R1E851_CAEJA</name>
<dbReference type="AlphaFoldDB" id="A0A8R1E851"/>
<dbReference type="Proteomes" id="UP000005237">
    <property type="component" value="Unassembled WGS sequence"/>
</dbReference>
<evidence type="ECO:0000313" key="1">
    <source>
        <dbReference type="EnsemblMetazoa" id="CJA23882.1"/>
    </source>
</evidence>
<reference evidence="2" key="1">
    <citation type="submission" date="2010-08" db="EMBL/GenBank/DDBJ databases">
        <authorList>
            <consortium name="Caenorhabditis japonica Sequencing Consortium"/>
            <person name="Wilson R.K."/>
        </authorList>
    </citation>
    <scope>NUCLEOTIDE SEQUENCE [LARGE SCALE GENOMIC DNA]</scope>
    <source>
        <strain evidence="2">DF5081</strain>
    </source>
</reference>
<dbReference type="EnsemblMetazoa" id="CJA23882.1">
    <property type="protein sequence ID" value="CJA23882.1"/>
    <property type="gene ID" value="WBGene00179454"/>
</dbReference>
<accession>A0A8R1E851</accession>
<organism evidence="1 2">
    <name type="scientific">Caenorhabditis japonica</name>
    <dbReference type="NCBI Taxonomy" id="281687"/>
    <lineage>
        <taxon>Eukaryota</taxon>
        <taxon>Metazoa</taxon>
        <taxon>Ecdysozoa</taxon>
        <taxon>Nematoda</taxon>
        <taxon>Chromadorea</taxon>
        <taxon>Rhabditida</taxon>
        <taxon>Rhabditina</taxon>
        <taxon>Rhabditomorpha</taxon>
        <taxon>Rhabditoidea</taxon>
        <taxon>Rhabditidae</taxon>
        <taxon>Peloderinae</taxon>
        <taxon>Caenorhabditis</taxon>
    </lineage>
</organism>
<evidence type="ECO:0000313" key="2">
    <source>
        <dbReference type="Proteomes" id="UP000005237"/>
    </source>
</evidence>
<protein>
    <submittedName>
        <fullName evidence="1">Uncharacterized protein</fullName>
    </submittedName>
</protein>
<sequence>MRAFYAKGMHHAALEFTLSRDAVATTTFRIANVSRVLWQFRLYFIDGGKTCAALLYPQFAMRPGEAIFIDYHLELIGFSVMTGEEEFSRILQQTEYLFISATRELDSLILTGKEFKLRCEIKIGIKGSKMVNIADMLNLSLPDPVTNDFEIKIKKVSYFVSKPTIAMQSSKLAKMMEDGDFSAMEEYSDDVINVFLQLLHAVDMHVHDFLDNFAKKQ</sequence>
<keyword evidence="2" id="KW-1185">Reference proteome</keyword>
<reference evidence="1" key="2">
    <citation type="submission" date="2022-06" db="UniProtKB">
        <authorList>
            <consortium name="EnsemblMetazoa"/>
        </authorList>
    </citation>
    <scope>IDENTIFICATION</scope>
    <source>
        <strain evidence="1">DF5081</strain>
    </source>
</reference>
<proteinExistence type="predicted"/>